<dbReference type="PANTHER" id="PTHR43792">
    <property type="entry name" value="GNAT FAMILY, PUTATIVE (AFU_ORTHOLOGUE AFUA_3G00765)-RELATED-RELATED"/>
    <property type="match status" value="1"/>
</dbReference>
<dbReference type="Gene3D" id="3.40.630.30">
    <property type="match status" value="1"/>
</dbReference>
<evidence type="ECO:0000313" key="3">
    <source>
        <dbReference type="EMBL" id="NOV96643.1"/>
    </source>
</evidence>
<dbReference type="EMBL" id="JABEZU010000001">
    <property type="protein sequence ID" value="NOV96643.1"/>
    <property type="molecule type" value="Genomic_DNA"/>
</dbReference>
<dbReference type="PANTHER" id="PTHR43792:SF1">
    <property type="entry name" value="N-ACETYLTRANSFERASE DOMAIN-CONTAINING PROTEIN"/>
    <property type="match status" value="1"/>
</dbReference>
<dbReference type="PROSITE" id="PS51186">
    <property type="entry name" value="GNAT"/>
    <property type="match status" value="1"/>
</dbReference>
<organism evidence="3 4">
    <name type="scientific">Isoptericola halotolerans</name>
    <dbReference type="NCBI Taxonomy" id="300560"/>
    <lineage>
        <taxon>Bacteria</taxon>
        <taxon>Bacillati</taxon>
        <taxon>Actinomycetota</taxon>
        <taxon>Actinomycetes</taxon>
        <taxon>Micrococcales</taxon>
        <taxon>Promicromonosporaceae</taxon>
        <taxon>Isoptericola</taxon>
    </lineage>
</organism>
<keyword evidence="4" id="KW-1185">Reference proteome</keyword>
<evidence type="ECO:0000259" key="2">
    <source>
        <dbReference type="PROSITE" id="PS51186"/>
    </source>
</evidence>
<dbReference type="Proteomes" id="UP000757540">
    <property type="component" value="Unassembled WGS sequence"/>
</dbReference>
<protein>
    <submittedName>
        <fullName evidence="3">RimJ/RimL family protein N-acetyltransferase</fullName>
    </submittedName>
</protein>
<proteinExistence type="predicted"/>
<dbReference type="Pfam" id="PF13302">
    <property type="entry name" value="Acetyltransf_3"/>
    <property type="match status" value="1"/>
</dbReference>
<dbReference type="RefSeq" id="WP_171782794.1">
    <property type="nucleotide sequence ID" value="NZ_BAAAML010000002.1"/>
</dbReference>
<reference evidence="3 4" key="1">
    <citation type="submission" date="2020-05" db="EMBL/GenBank/DDBJ databases">
        <title>Genomic Encyclopedia of Type Strains, Phase III (KMG-III): the genomes of soil and plant-associated and newly described type strains.</title>
        <authorList>
            <person name="Whitman W."/>
        </authorList>
    </citation>
    <scope>NUCLEOTIDE SEQUENCE [LARGE SCALE GENOMIC DNA]</scope>
    <source>
        <strain evidence="3 4">KCTC 19046</strain>
    </source>
</reference>
<feature type="region of interest" description="Disordered" evidence="1">
    <location>
        <begin position="166"/>
        <end position="192"/>
    </location>
</feature>
<dbReference type="InterPro" id="IPR000182">
    <property type="entry name" value="GNAT_dom"/>
</dbReference>
<sequence length="192" mass="20997">MGDLGPVAWPPPPIRTERLVLRQPEPRDRPAIVELHASPQVGRYIGGARPRDELERSVSEAPSGRPGQFVVDLAGAMIGLVQLVRRDAAHEEGPTAGRVDLGYLFLPHVWGHGYATEACTAALDWLDRVLPDERVVLSTQVANQRSMRLAERLGFTEIERLEAHGAEQWFGERPPGGGPGAEARAPGRLDVR</sequence>
<evidence type="ECO:0000256" key="1">
    <source>
        <dbReference type="SAM" id="MobiDB-lite"/>
    </source>
</evidence>
<comment type="caution">
    <text evidence="3">The sequence shown here is derived from an EMBL/GenBank/DDBJ whole genome shotgun (WGS) entry which is preliminary data.</text>
</comment>
<evidence type="ECO:0000313" key="4">
    <source>
        <dbReference type="Proteomes" id="UP000757540"/>
    </source>
</evidence>
<dbReference type="SUPFAM" id="SSF55729">
    <property type="entry name" value="Acyl-CoA N-acyltransferases (Nat)"/>
    <property type="match status" value="1"/>
</dbReference>
<accession>A0ABX2A4V4</accession>
<name>A0ABX2A4V4_9MICO</name>
<feature type="domain" description="N-acetyltransferase" evidence="2">
    <location>
        <begin position="19"/>
        <end position="175"/>
    </location>
</feature>
<dbReference type="InterPro" id="IPR016181">
    <property type="entry name" value="Acyl_CoA_acyltransferase"/>
</dbReference>
<gene>
    <name evidence="3" type="ORF">HDG69_001196</name>
</gene>
<dbReference type="InterPro" id="IPR051531">
    <property type="entry name" value="N-acetyltransferase"/>
</dbReference>